<dbReference type="InterPro" id="IPR000073">
    <property type="entry name" value="AB_hydrolase_1"/>
</dbReference>
<reference evidence="4" key="1">
    <citation type="submission" date="2020-05" db="EMBL/GenBank/DDBJ databases">
        <title>Mycena genomes resolve the evolution of fungal bioluminescence.</title>
        <authorList>
            <person name="Tsai I.J."/>
        </authorList>
    </citation>
    <scope>NUCLEOTIDE SEQUENCE</scope>
    <source>
        <strain evidence="4">CCC161011</strain>
    </source>
</reference>
<dbReference type="Proteomes" id="UP000620124">
    <property type="component" value="Unassembled WGS sequence"/>
</dbReference>
<organism evidence="4 5">
    <name type="scientific">Mycena venus</name>
    <dbReference type="NCBI Taxonomy" id="2733690"/>
    <lineage>
        <taxon>Eukaryota</taxon>
        <taxon>Fungi</taxon>
        <taxon>Dikarya</taxon>
        <taxon>Basidiomycota</taxon>
        <taxon>Agaricomycotina</taxon>
        <taxon>Agaricomycetes</taxon>
        <taxon>Agaricomycetidae</taxon>
        <taxon>Agaricales</taxon>
        <taxon>Marasmiineae</taxon>
        <taxon>Mycenaceae</taxon>
        <taxon>Mycena</taxon>
    </lineage>
</organism>
<feature type="domain" description="AB hydrolase-1" evidence="3">
    <location>
        <begin position="31"/>
        <end position="185"/>
    </location>
</feature>
<evidence type="ECO:0000313" key="5">
    <source>
        <dbReference type="Proteomes" id="UP000620124"/>
    </source>
</evidence>
<evidence type="ECO:0000256" key="2">
    <source>
        <dbReference type="ARBA" id="ARBA00038334"/>
    </source>
</evidence>
<dbReference type="EMBL" id="JACAZI010000017">
    <property type="protein sequence ID" value="KAF7342198.1"/>
    <property type="molecule type" value="Genomic_DNA"/>
</dbReference>
<dbReference type="AlphaFoldDB" id="A0A8H6XIL2"/>
<accession>A0A8H6XIL2</accession>
<dbReference type="InterPro" id="IPR029058">
    <property type="entry name" value="AB_hydrolase_fold"/>
</dbReference>
<evidence type="ECO:0000313" key="4">
    <source>
        <dbReference type="EMBL" id="KAF7342198.1"/>
    </source>
</evidence>
<comment type="similarity">
    <text evidence="2">Belongs to the AB hydrolase superfamily. Epoxide hydrolase family.</text>
</comment>
<dbReference type="SUPFAM" id="SSF53474">
    <property type="entry name" value="alpha/beta-Hydrolases"/>
    <property type="match status" value="1"/>
</dbReference>
<keyword evidence="1 4" id="KW-0378">Hydrolase</keyword>
<dbReference type="OrthoDB" id="408373at2759"/>
<dbReference type="Pfam" id="PF00561">
    <property type="entry name" value="Abhydrolase_1"/>
    <property type="match status" value="1"/>
</dbReference>
<gene>
    <name evidence="4" type="ORF">MVEN_01807700</name>
</gene>
<protein>
    <submittedName>
        <fullName evidence="4">Epoxide hydrolase</fullName>
    </submittedName>
</protein>
<evidence type="ECO:0000256" key="1">
    <source>
        <dbReference type="ARBA" id="ARBA00022801"/>
    </source>
</evidence>
<dbReference type="GO" id="GO:0016787">
    <property type="term" value="F:hydrolase activity"/>
    <property type="evidence" value="ECO:0007669"/>
    <property type="project" value="UniProtKB-KW"/>
</dbReference>
<dbReference type="Gene3D" id="3.40.50.1820">
    <property type="entry name" value="alpha/beta hydrolase"/>
    <property type="match status" value="1"/>
</dbReference>
<dbReference type="PANTHER" id="PTHR43329">
    <property type="entry name" value="EPOXIDE HYDROLASE"/>
    <property type="match status" value="1"/>
</dbReference>
<dbReference type="InterPro" id="IPR000639">
    <property type="entry name" value="Epox_hydrolase-like"/>
</dbReference>
<dbReference type="PRINTS" id="PR00412">
    <property type="entry name" value="EPOXHYDRLASE"/>
</dbReference>
<name>A0A8H6XIL2_9AGAR</name>
<sequence length="328" mass="36564">MEQSGYKQTKTKRGLTYSYYFSPPASGSGKPVLLFLHGFPSPSFVWRKQVAFFEPLGYGIVVPDQLGYGGTDKPTDPKLYSGRGFAEDMIDILDTEGIGQVIAIGHDWGSTVLSRLLNYYPQRISACAFFGVGYKTSDGSNPLTRSLQIKEMIGYDVFAYMRFFVEAEAHAVIEKNMDSFMNLLWPEVPESWKESMSVDGGARAWLESNTTTALPSYMTAEDKDAFKTSLLSGGISAPLCWYKGLVEQTNLEDDKKCPPTAWEFQQPLLFVAFNRDFIGLPVFGDMAHSKYAKGPVTREEIDGDHWGVLSHPGELSEMLLKWMGGLNL</sequence>
<evidence type="ECO:0000259" key="3">
    <source>
        <dbReference type="Pfam" id="PF00561"/>
    </source>
</evidence>
<comment type="caution">
    <text evidence="4">The sequence shown here is derived from an EMBL/GenBank/DDBJ whole genome shotgun (WGS) entry which is preliminary data.</text>
</comment>
<proteinExistence type="inferred from homology"/>
<keyword evidence="5" id="KW-1185">Reference proteome</keyword>